<organism evidence="2 3">
    <name type="scientific">Fermentimonas caenicola</name>
    <dbReference type="NCBI Taxonomy" id="1562970"/>
    <lineage>
        <taxon>Bacteria</taxon>
        <taxon>Pseudomonadati</taxon>
        <taxon>Bacteroidota</taxon>
        <taxon>Bacteroidia</taxon>
        <taxon>Bacteroidales</taxon>
        <taxon>Dysgonomonadaceae</taxon>
        <taxon>Fermentimonas</taxon>
    </lineage>
</organism>
<feature type="transmembrane region" description="Helical" evidence="1">
    <location>
        <begin position="298"/>
        <end position="319"/>
    </location>
</feature>
<protein>
    <submittedName>
        <fullName evidence="2">Putative membrane protein</fullName>
    </submittedName>
</protein>
<feature type="transmembrane region" description="Helical" evidence="1">
    <location>
        <begin position="187"/>
        <end position="214"/>
    </location>
</feature>
<gene>
    <name evidence="2" type="ORF">ING2E5B_0519</name>
</gene>
<keyword evidence="1" id="KW-0812">Transmembrane</keyword>
<evidence type="ECO:0000313" key="3">
    <source>
        <dbReference type="Proteomes" id="UP000032417"/>
    </source>
</evidence>
<dbReference type="HOGENOM" id="CLU_058228_0_0_10"/>
<sequence>MKIKLQKGTFETCLIFVLSPFLSIPFIFVQLKRGNEKLMTFLLSIMIGLLSFLFVPNSGFDKTVYIERYLLFKEYNFAQLKDYFIFGLKPDYIFDTIIYLFTKSNISFHFLFFFLTTLTVYSVFRFVQKTNEKLLSQRFKYNILFALFVLLSFSLPGLFSGIRFILAGSAFLWAVYYLFIDKVRLKGILFFAIAILTHFSFAFFIPPVLLLFFYPKVLSSKIILLSSLAFLLIPKELLGDLFSYFELSESYANKTEAYLTSEREVSANAQILTYLRNLWVYFSYLFVLVLNKDKNNKLYLIFVVFLSFINITYSIPIVFNRYLIVPKFLLVAYLIYSKLNGNIKNIYFFLYFTFTMISIVIDLYVLRPSIFASYQLIDMLTIVQVLSNKFTIYDILQ</sequence>
<keyword evidence="1" id="KW-1133">Transmembrane helix</keyword>
<feature type="transmembrane region" description="Helical" evidence="1">
    <location>
        <begin position="108"/>
        <end position="127"/>
    </location>
</feature>
<dbReference type="OrthoDB" id="1496112at2"/>
<dbReference type="Proteomes" id="UP000032417">
    <property type="component" value="Chromosome 1"/>
</dbReference>
<feature type="transmembrane region" description="Helical" evidence="1">
    <location>
        <begin position="83"/>
        <end position="102"/>
    </location>
</feature>
<dbReference type="Pfam" id="PF14897">
    <property type="entry name" value="EpsG"/>
    <property type="match status" value="1"/>
</dbReference>
<feature type="transmembrane region" description="Helical" evidence="1">
    <location>
        <begin position="139"/>
        <end position="155"/>
    </location>
</feature>
<dbReference type="STRING" id="1562970.ING2E5B_0519"/>
<proteinExistence type="predicted"/>
<feature type="transmembrane region" description="Helical" evidence="1">
    <location>
        <begin position="37"/>
        <end position="55"/>
    </location>
</feature>
<evidence type="ECO:0000256" key="1">
    <source>
        <dbReference type="SAM" id="Phobius"/>
    </source>
</evidence>
<keyword evidence="1" id="KW-0472">Membrane</keyword>
<reference evidence="2 3" key="1">
    <citation type="submission" date="2014-08" db="EMBL/GenBank/DDBJ databases">
        <authorList>
            <person name="Wibberg D."/>
        </authorList>
    </citation>
    <scope>NUCLEOTIDE SEQUENCE [LARGE SCALE GENOMIC DNA]</scope>
    <source>
        <strain evidence="3">ING2-E5B</strain>
    </source>
</reference>
<name>A0A098BYN3_9BACT</name>
<dbReference type="AlphaFoldDB" id="A0A098BYN3"/>
<feature type="transmembrane region" description="Helical" evidence="1">
    <location>
        <begin position="161"/>
        <end position="180"/>
    </location>
</feature>
<keyword evidence="3" id="KW-1185">Reference proteome</keyword>
<dbReference type="InterPro" id="IPR049458">
    <property type="entry name" value="EpsG-like"/>
</dbReference>
<accession>A0A098BYN3</accession>
<dbReference type="EMBL" id="LN515532">
    <property type="protein sequence ID" value="CEA15286.1"/>
    <property type="molecule type" value="Genomic_DNA"/>
</dbReference>
<feature type="transmembrane region" description="Helical" evidence="1">
    <location>
        <begin position="12"/>
        <end position="31"/>
    </location>
</feature>
<feature type="transmembrane region" description="Helical" evidence="1">
    <location>
        <begin position="271"/>
        <end position="291"/>
    </location>
</feature>
<feature type="transmembrane region" description="Helical" evidence="1">
    <location>
        <begin position="346"/>
        <end position="366"/>
    </location>
</feature>
<dbReference type="KEGG" id="pbt:ING2E5B_0519"/>
<evidence type="ECO:0000313" key="2">
    <source>
        <dbReference type="EMBL" id="CEA15286.1"/>
    </source>
</evidence>